<evidence type="ECO:0000313" key="4">
    <source>
        <dbReference type="Proteomes" id="UP000199681"/>
    </source>
</evidence>
<feature type="transmembrane region" description="Helical" evidence="1">
    <location>
        <begin position="55"/>
        <end position="76"/>
    </location>
</feature>
<feature type="transmembrane region" description="Helical" evidence="1">
    <location>
        <begin position="88"/>
        <end position="109"/>
    </location>
</feature>
<keyword evidence="1" id="KW-0472">Membrane</keyword>
<protein>
    <submittedName>
        <fullName evidence="3">Uncharacterized protein</fullName>
    </submittedName>
</protein>
<reference evidence="2 4" key="1">
    <citation type="submission" date="2016-10" db="EMBL/GenBank/DDBJ databases">
        <authorList>
            <person name="Varghese N."/>
            <person name="Submissions S."/>
        </authorList>
    </citation>
    <scope>NUCLEOTIDE SEQUENCE [LARGE SCALE GENOMIC DNA]</scope>
    <source>
        <strain evidence="2 4">GMCC 1.11211</strain>
    </source>
</reference>
<proteinExistence type="predicted"/>
<keyword evidence="4" id="KW-1185">Reference proteome</keyword>
<organism evidence="3 5">
    <name type="scientific">Cryobacterium levicorallinum</name>
    <dbReference type="NCBI Taxonomy" id="995038"/>
    <lineage>
        <taxon>Bacteria</taxon>
        <taxon>Bacillati</taxon>
        <taxon>Actinomycetota</taxon>
        <taxon>Actinomycetes</taxon>
        <taxon>Micrococcales</taxon>
        <taxon>Microbacteriaceae</taxon>
        <taxon>Cryobacterium</taxon>
    </lineage>
</organism>
<name>A0A1I2ZXU1_9MICO</name>
<comment type="caution">
    <text evidence="3">The sequence shown here is derived from an EMBL/GenBank/DDBJ whole genome shotgun (WGS) entry which is preliminary data.</text>
</comment>
<accession>A0A1I2ZXU1</accession>
<dbReference type="Proteomes" id="UP000297963">
    <property type="component" value="Unassembled WGS sequence"/>
</dbReference>
<sequence>MPIQTVGATRSPAVAVGTVLLGLLVLWMAQPVLPSWACAASLPAVCPPQLLPVRASLISAGILFALLATVLVGLLLRPRSNRWLGGQSRRTVFAVPIILVLTVVAHFVIPQS</sequence>
<evidence type="ECO:0000313" key="5">
    <source>
        <dbReference type="Proteomes" id="UP000297963"/>
    </source>
</evidence>
<dbReference type="EMBL" id="FOPW01000005">
    <property type="protein sequence ID" value="SFH42490.1"/>
    <property type="molecule type" value="Genomic_DNA"/>
</dbReference>
<evidence type="ECO:0000313" key="2">
    <source>
        <dbReference type="EMBL" id="SFH42490.1"/>
    </source>
</evidence>
<reference evidence="3 5" key="2">
    <citation type="submission" date="2019-03" db="EMBL/GenBank/DDBJ databases">
        <title>Genomics of glacier-inhabiting Cryobacterium strains.</title>
        <authorList>
            <person name="Liu Q."/>
            <person name="Xin Y.-H."/>
        </authorList>
    </citation>
    <scope>NUCLEOTIDE SEQUENCE [LARGE SCALE GENOMIC DNA]</scope>
    <source>
        <strain evidence="3 5">Hh34</strain>
    </source>
</reference>
<evidence type="ECO:0000256" key="1">
    <source>
        <dbReference type="SAM" id="Phobius"/>
    </source>
</evidence>
<dbReference type="RefSeq" id="WP_092449009.1">
    <property type="nucleotide sequence ID" value="NZ_BKAC01000004.1"/>
</dbReference>
<dbReference type="Proteomes" id="UP000199681">
    <property type="component" value="Unassembled WGS sequence"/>
</dbReference>
<keyword evidence="1" id="KW-0812">Transmembrane</keyword>
<dbReference type="EMBL" id="SOFE01000023">
    <property type="protein sequence ID" value="TFB82790.1"/>
    <property type="molecule type" value="Genomic_DNA"/>
</dbReference>
<keyword evidence="1" id="KW-1133">Transmembrane helix</keyword>
<dbReference type="AlphaFoldDB" id="A0A1I2ZXU1"/>
<gene>
    <name evidence="3" type="ORF">E3O11_13075</name>
    <name evidence="2" type="ORF">SAMN05216274_10519</name>
</gene>
<evidence type="ECO:0000313" key="3">
    <source>
        <dbReference type="EMBL" id="TFB82790.1"/>
    </source>
</evidence>